<reference evidence="1" key="1">
    <citation type="submission" date="2020-10" db="EMBL/GenBank/DDBJ databases">
        <authorList>
            <person name="Abbas A."/>
            <person name="Razzaq R."/>
            <person name="Waqas M."/>
            <person name="Abbas N."/>
            <person name="Nielsen T.K."/>
            <person name="Hansen L.H."/>
            <person name="Hussain S."/>
            <person name="Shahid M."/>
        </authorList>
    </citation>
    <scope>NUCLEOTIDE SEQUENCE</scope>
    <source>
        <strain evidence="1">S14</strain>
    </source>
</reference>
<keyword evidence="2" id="KW-1185">Reference proteome</keyword>
<sequence length="113" mass="11789">MTHYGEHAEDCPVPLELLSALYRAGPNGVAAMTAGLTGSRKVALAVYCYGRAHFRELGLAIASTCDAAELASFAGVMGQVLCAQSRGRIHEFGRDGHAAGSGRRRITLAKSAA</sequence>
<comment type="caution">
    <text evidence="1">The sequence shown here is derived from an EMBL/GenBank/DDBJ whole genome shotgun (WGS) entry which is preliminary data.</text>
</comment>
<evidence type="ECO:0000313" key="1">
    <source>
        <dbReference type="EMBL" id="MDR4308265.1"/>
    </source>
</evidence>
<dbReference type="EMBL" id="JADBEO010000045">
    <property type="protein sequence ID" value="MDR4308265.1"/>
    <property type="molecule type" value="Genomic_DNA"/>
</dbReference>
<proteinExistence type="predicted"/>
<name>A0ABU1DJF5_9HYPH</name>
<dbReference type="RefSeq" id="WP_309393868.1">
    <property type="nucleotide sequence ID" value="NZ_JADBEO010000045.1"/>
</dbReference>
<accession>A0ABU1DJF5</accession>
<gene>
    <name evidence="1" type="ORF">IHQ68_16730</name>
</gene>
<organism evidence="1 2">
    <name type="scientific">Chelatococcus sambhunathii</name>
    <dbReference type="NCBI Taxonomy" id="363953"/>
    <lineage>
        <taxon>Bacteria</taxon>
        <taxon>Pseudomonadati</taxon>
        <taxon>Pseudomonadota</taxon>
        <taxon>Alphaproteobacteria</taxon>
        <taxon>Hyphomicrobiales</taxon>
        <taxon>Chelatococcaceae</taxon>
        <taxon>Chelatococcus</taxon>
    </lineage>
</organism>
<dbReference type="Proteomes" id="UP001181622">
    <property type="component" value="Unassembled WGS sequence"/>
</dbReference>
<evidence type="ECO:0000313" key="2">
    <source>
        <dbReference type="Proteomes" id="UP001181622"/>
    </source>
</evidence>
<protein>
    <submittedName>
        <fullName evidence="1">Uncharacterized protein</fullName>
    </submittedName>
</protein>